<comment type="subunit">
    <text evidence="4">Part of the 50S ribosomal subunit.</text>
</comment>
<evidence type="ECO:0000313" key="6">
    <source>
        <dbReference type="Proteomes" id="UP000256310"/>
    </source>
</evidence>
<evidence type="ECO:0000256" key="1">
    <source>
        <dbReference type="ARBA" id="ARBA00006227"/>
    </source>
</evidence>
<dbReference type="CDD" id="cd00392">
    <property type="entry name" value="Ribosomal_L13"/>
    <property type="match status" value="1"/>
</dbReference>
<dbReference type="GO" id="GO:0003735">
    <property type="term" value="F:structural constituent of ribosome"/>
    <property type="evidence" value="ECO:0007669"/>
    <property type="project" value="InterPro"/>
</dbReference>
<evidence type="ECO:0000256" key="3">
    <source>
        <dbReference type="ARBA" id="ARBA00023274"/>
    </source>
</evidence>
<dbReference type="SUPFAM" id="SSF52161">
    <property type="entry name" value="Ribosomal protein L13"/>
    <property type="match status" value="1"/>
</dbReference>
<keyword evidence="6" id="KW-1185">Reference proteome</keyword>
<name>A0A3D9FE39_9SPHN</name>
<dbReference type="Pfam" id="PF00572">
    <property type="entry name" value="Ribosomal_L13"/>
    <property type="match status" value="1"/>
</dbReference>
<evidence type="ECO:0000313" key="5">
    <source>
        <dbReference type="EMBL" id="RED16105.1"/>
    </source>
</evidence>
<dbReference type="Gene3D" id="3.90.1180.10">
    <property type="entry name" value="Ribosomal protein L13"/>
    <property type="match status" value="1"/>
</dbReference>
<dbReference type="EMBL" id="QRDP01000004">
    <property type="protein sequence ID" value="RED16105.1"/>
    <property type="molecule type" value="Genomic_DNA"/>
</dbReference>
<dbReference type="InterPro" id="IPR005822">
    <property type="entry name" value="Ribosomal_uL13"/>
</dbReference>
<dbReference type="HAMAP" id="MF_01366">
    <property type="entry name" value="Ribosomal_uL13"/>
    <property type="match status" value="1"/>
</dbReference>
<evidence type="ECO:0000256" key="4">
    <source>
        <dbReference type="HAMAP-Rule" id="MF_01366"/>
    </source>
</evidence>
<dbReference type="GO" id="GO:0017148">
    <property type="term" value="P:negative regulation of translation"/>
    <property type="evidence" value="ECO:0007669"/>
    <property type="project" value="TreeGrafter"/>
</dbReference>
<dbReference type="AlphaFoldDB" id="A0A3D9FE39"/>
<accession>A0A3D9FE39</accession>
<evidence type="ECO:0000256" key="2">
    <source>
        <dbReference type="ARBA" id="ARBA00022980"/>
    </source>
</evidence>
<comment type="function">
    <text evidence="4">This protein is one of the early assembly proteins of the 50S ribosomal subunit, although it is not seen to bind rRNA by itself. It is important during the early stages of 50S assembly.</text>
</comment>
<dbReference type="InterPro" id="IPR005823">
    <property type="entry name" value="Ribosomal_uL13_bac-type"/>
</dbReference>
<dbReference type="GO" id="GO:0022625">
    <property type="term" value="C:cytosolic large ribosomal subunit"/>
    <property type="evidence" value="ECO:0007669"/>
    <property type="project" value="TreeGrafter"/>
</dbReference>
<dbReference type="InterPro" id="IPR036899">
    <property type="entry name" value="Ribosomal_uL13_sf"/>
</dbReference>
<protein>
    <recommendedName>
        <fullName evidence="4">Large ribosomal subunit protein uL13</fullName>
    </recommendedName>
</protein>
<comment type="caution">
    <text evidence="5">The sequence shown here is derived from an EMBL/GenBank/DDBJ whole genome shotgun (WGS) entry which is preliminary data.</text>
</comment>
<dbReference type="GO" id="GO:0003729">
    <property type="term" value="F:mRNA binding"/>
    <property type="evidence" value="ECO:0007669"/>
    <property type="project" value="TreeGrafter"/>
</dbReference>
<organism evidence="5 6">
    <name type="scientific">Parasphingopyxis lamellibrachiae</name>
    <dbReference type="NCBI Taxonomy" id="680125"/>
    <lineage>
        <taxon>Bacteria</taxon>
        <taxon>Pseudomonadati</taxon>
        <taxon>Pseudomonadota</taxon>
        <taxon>Alphaproteobacteria</taxon>
        <taxon>Sphingomonadales</taxon>
        <taxon>Sphingomonadaceae</taxon>
        <taxon>Parasphingopyxis</taxon>
    </lineage>
</organism>
<dbReference type="PANTHER" id="PTHR11545">
    <property type="entry name" value="RIBOSOMAL PROTEIN L13"/>
    <property type="match status" value="1"/>
</dbReference>
<keyword evidence="2 4" id="KW-0689">Ribosomal protein</keyword>
<dbReference type="GO" id="GO:0006412">
    <property type="term" value="P:translation"/>
    <property type="evidence" value="ECO:0007669"/>
    <property type="project" value="UniProtKB-UniRule"/>
</dbReference>
<reference evidence="5 6" key="1">
    <citation type="submission" date="2018-07" db="EMBL/GenBank/DDBJ databases">
        <title>Genomic Encyclopedia of Type Strains, Phase IV (KMG-IV): sequencing the most valuable type-strain genomes for metagenomic binning, comparative biology and taxonomic classification.</title>
        <authorList>
            <person name="Goeker M."/>
        </authorList>
    </citation>
    <scope>NUCLEOTIDE SEQUENCE [LARGE SCALE GENOMIC DNA]</scope>
    <source>
        <strain evidence="5 6">DSM 26725</strain>
    </source>
</reference>
<comment type="similarity">
    <text evidence="1 4">Belongs to the universal ribosomal protein uL13 family.</text>
</comment>
<dbReference type="PANTHER" id="PTHR11545:SF2">
    <property type="entry name" value="LARGE RIBOSOMAL SUBUNIT PROTEIN UL13M"/>
    <property type="match status" value="1"/>
</dbReference>
<dbReference type="NCBIfam" id="TIGR01066">
    <property type="entry name" value="rplM_bact"/>
    <property type="match status" value="1"/>
</dbReference>
<proteinExistence type="inferred from homology"/>
<dbReference type="Proteomes" id="UP000256310">
    <property type="component" value="Unassembled WGS sequence"/>
</dbReference>
<gene>
    <name evidence="4" type="primary">rplM</name>
    <name evidence="5" type="ORF">DFR46_1118</name>
</gene>
<sequence>MLLPWGSVSVFYTSRGTKPLMEVEAMKGLTKTTRSANKFEVEKKWVLIDAEGLIVGRAAAEIAKILRGKHKPNYTPHIDCGDNVIVINAAKVHFTGNKTSDKVYYKHTGYPGGLKETTPERIFEGKFPERVLEKAVERMIPRGPLGRQQMRNLRIFGGTEHPHEALKPEVIDLASRNRKNKVGA</sequence>
<keyword evidence="3 4" id="KW-0687">Ribonucleoprotein</keyword>